<feature type="region of interest" description="Disordered" evidence="3">
    <location>
        <begin position="1"/>
        <end position="67"/>
    </location>
</feature>
<feature type="compositionally biased region" description="Basic and acidic residues" evidence="3">
    <location>
        <begin position="8"/>
        <end position="19"/>
    </location>
</feature>
<evidence type="ECO:0008006" key="6">
    <source>
        <dbReference type="Google" id="ProtNLM"/>
    </source>
</evidence>
<protein>
    <recommendedName>
        <fullName evidence="6">Protein sleepless</fullName>
    </recommendedName>
</protein>
<dbReference type="Proteomes" id="UP000821853">
    <property type="component" value="Chromosome 4"/>
</dbReference>
<dbReference type="GO" id="GO:0030431">
    <property type="term" value="P:sleep"/>
    <property type="evidence" value="ECO:0007669"/>
    <property type="project" value="InterPro"/>
</dbReference>
<organism evidence="4 5">
    <name type="scientific">Haemaphysalis longicornis</name>
    <name type="common">Bush tick</name>
    <dbReference type="NCBI Taxonomy" id="44386"/>
    <lineage>
        <taxon>Eukaryota</taxon>
        <taxon>Metazoa</taxon>
        <taxon>Ecdysozoa</taxon>
        <taxon>Arthropoda</taxon>
        <taxon>Chelicerata</taxon>
        <taxon>Arachnida</taxon>
        <taxon>Acari</taxon>
        <taxon>Parasitiformes</taxon>
        <taxon>Ixodida</taxon>
        <taxon>Ixodoidea</taxon>
        <taxon>Ixodidae</taxon>
        <taxon>Haemaphysalinae</taxon>
        <taxon>Haemaphysalis</taxon>
    </lineage>
</organism>
<evidence type="ECO:0000256" key="1">
    <source>
        <dbReference type="ARBA" id="ARBA00022729"/>
    </source>
</evidence>
<dbReference type="AlphaFoldDB" id="A0A9J6GBW6"/>
<reference evidence="4 5" key="1">
    <citation type="journal article" date="2020" name="Cell">
        <title>Large-Scale Comparative Analyses of Tick Genomes Elucidate Their Genetic Diversity and Vector Capacities.</title>
        <authorList>
            <consortium name="Tick Genome and Microbiome Consortium (TIGMIC)"/>
            <person name="Jia N."/>
            <person name="Wang J."/>
            <person name="Shi W."/>
            <person name="Du L."/>
            <person name="Sun Y."/>
            <person name="Zhan W."/>
            <person name="Jiang J.F."/>
            <person name="Wang Q."/>
            <person name="Zhang B."/>
            <person name="Ji P."/>
            <person name="Bell-Sakyi L."/>
            <person name="Cui X.M."/>
            <person name="Yuan T.T."/>
            <person name="Jiang B.G."/>
            <person name="Yang W.F."/>
            <person name="Lam T.T."/>
            <person name="Chang Q.C."/>
            <person name="Ding S.J."/>
            <person name="Wang X.J."/>
            <person name="Zhu J.G."/>
            <person name="Ruan X.D."/>
            <person name="Zhao L."/>
            <person name="Wei J.T."/>
            <person name="Ye R.Z."/>
            <person name="Que T.C."/>
            <person name="Du C.H."/>
            <person name="Zhou Y.H."/>
            <person name="Cheng J.X."/>
            <person name="Dai P.F."/>
            <person name="Guo W.B."/>
            <person name="Han X.H."/>
            <person name="Huang E.J."/>
            <person name="Li L.F."/>
            <person name="Wei W."/>
            <person name="Gao Y.C."/>
            <person name="Liu J.Z."/>
            <person name="Shao H.Z."/>
            <person name="Wang X."/>
            <person name="Wang C.C."/>
            <person name="Yang T.C."/>
            <person name="Huo Q.B."/>
            <person name="Li W."/>
            <person name="Chen H.Y."/>
            <person name="Chen S.E."/>
            <person name="Zhou L.G."/>
            <person name="Ni X.B."/>
            <person name="Tian J.H."/>
            <person name="Sheng Y."/>
            <person name="Liu T."/>
            <person name="Pan Y.S."/>
            <person name="Xia L.Y."/>
            <person name="Li J."/>
            <person name="Zhao F."/>
            <person name="Cao W.C."/>
        </authorList>
    </citation>
    <scope>NUCLEOTIDE SEQUENCE [LARGE SCALE GENOMIC DNA]</scope>
    <source>
        <strain evidence="4">HaeL-2018</strain>
    </source>
</reference>
<evidence type="ECO:0000256" key="2">
    <source>
        <dbReference type="ARBA" id="ARBA00023180"/>
    </source>
</evidence>
<dbReference type="PANTHER" id="PTHR33562:SF27">
    <property type="entry name" value="PROTEIN QUIVER"/>
    <property type="match status" value="1"/>
</dbReference>
<dbReference type="InterPro" id="IPR050975">
    <property type="entry name" value="Sleep_regulator"/>
</dbReference>
<dbReference type="PANTHER" id="PTHR33562">
    <property type="entry name" value="ATILLA, ISOFORM B-RELATED-RELATED"/>
    <property type="match status" value="1"/>
</dbReference>
<proteinExistence type="predicted"/>
<dbReference type="EMBL" id="JABSTR010000006">
    <property type="protein sequence ID" value="KAH9372925.1"/>
    <property type="molecule type" value="Genomic_DNA"/>
</dbReference>
<comment type="caution">
    <text evidence="4">The sequence shown here is derived from an EMBL/GenBank/DDBJ whole genome shotgun (WGS) entry which is preliminary data.</text>
</comment>
<keyword evidence="2" id="KW-0325">Glycoprotein</keyword>
<dbReference type="GO" id="GO:0032222">
    <property type="term" value="P:regulation of synaptic transmission, cholinergic"/>
    <property type="evidence" value="ECO:0007669"/>
    <property type="project" value="InterPro"/>
</dbReference>
<evidence type="ECO:0000313" key="4">
    <source>
        <dbReference type="EMBL" id="KAH9372925.1"/>
    </source>
</evidence>
<dbReference type="InterPro" id="IPR031424">
    <property type="entry name" value="QVR-like"/>
</dbReference>
<dbReference type="VEuPathDB" id="VectorBase:HLOH_044965"/>
<accession>A0A9J6GBW6</accession>
<evidence type="ECO:0000313" key="5">
    <source>
        <dbReference type="Proteomes" id="UP000821853"/>
    </source>
</evidence>
<gene>
    <name evidence="4" type="ORF">HPB48_016527</name>
</gene>
<name>A0A9J6GBW6_HAELO</name>
<sequence length="219" mass="24004">MGVGGIGTREETRGEEAVIHKTNTNTSPEAGAVKIPSPGSASQKFHEGSCGPRRRFVSNGAGTPPPPPPTVVAGWLEVVVEQNKWISHCAHARPQRRRDGEAVQCFICSWSPRNQANRTDHCTHANFDREKNFAHDCEHGCEFFSQNDLNGDFEHVRRNCAPPNPPHKGCLTETSRAWTTVRCICDSDYCNSAPDRRTSASLVLLALFLGLAAATRMPT</sequence>
<dbReference type="OrthoDB" id="6415590at2759"/>
<dbReference type="Pfam" id="PF17064">
    <property type="entry name" value="QVR"/>
    <property type="match status" value="1"/>
</dbReference>
<evidence type="ECO:0000256" key="3">
    <source>
        <dbReference type="SAM" id="MobiDB-lite"/>
    </source>
</evidence>
<keyword evidence="5" id="KW-1185">Reference proteome</keyword>
<keyword evidence="1" id="KW-0732">Signal</keyword>